<dbReference type="InterPro" id="IPR036388">
    <property type="entry name" value="WH-like_DNA-bd_sf"/>
</dbReference>
<protein>
    <recommendedName>
        <fullName evidence="3">Transcriptional regulator HTH-type FeoC domain-containing protein</fullName>
    </recommendedName>
</protein>
<evidence type="ECO:0000313" key="2">
    <source>
        <dbReference type="Proteomes" id="UP000264062"/>
    </source>
</evidence>
<reference evidence="1 2" key="1">
    <citation type="journal article" date="2018" name="Nat. Biotechnol.">
        <title>A standardized bacterial taxonomy based on genome phylogeny substantially revises the tree of life.</title>
        <authorList>
            <person name="Parks D.H."/>
            <person name="Chuvochina M."/>
            <person name="Waite D.W."/>
            <person name="Rinke C."/>
            <person name="Skarshewski A."/>
            <person name="Chaumeil P.A."/>
            <person name="Hugenholtz P."/>
        </authorList>
    </citation>
    <scope>NUCLEOTIDE SEQUENCE [LARGE SCALE GENOMIC DNA]</scope>
    <source>
        <strain evidence="1">UBA9956</strain>
    </source>
</reference>
<dbReference type="Gene3D" id="1.10.10.10">
    <property type="entry name" value="Winged helix-like DNA-binding domain superfamily/Winged helix DNA-binding domain"/>
    <property type="match status" value="1"/>
</dbReference>
<dbReference type="Proteomes" id="UP000264062">
    <property type="component" value="Unassembled WGS sequence"/>
</dbReference>
<dbReference type="AlphaFoldDB" id="A0A350H9J4"/>
<dbReference type="EMBL" id="DMZY01000104">
    <property type="protein sequence ID" value="HAV92210.1"/>
    <property type="molecule type" value="Genomic_DNA"/>
</dbReference>
<organism evidence="1 2">
    <name type="scientific">candidate division WOR-3 bacterium</name>
    <dbReference type="NCBI Taxonomy" id="2052148"/>
    <lineage>
        <taxon>Bacteria</taxon>
        <taxon>Bacteria division WOR-3</taxon>
    </lineage>
</organism>
<evidence type="ECO:0008006" key="3">
    <source>
        <dbReference type="Google" id="ProtNLM"/>
    </source>
</evidence>
<comment type="caution">
    <text evidence="1">The sequence shown here is derived from an EMBL/GenBank/DDBJ whole genome shotgun (WGS) entry which is preliminary data.</text>
</comment>
<accession>A0A350H9J4</accession>
<evidence type="ECO:0000313" key="1">
    <source>
        <dbReference type="EMBL" id="HAV92210.1"/>
    </source>
</evidence>
<proteinExistence type="predicted"/>
<name>A0A350H9J4_UNCW3</name>
<gene>
    <name evidence="1" type="ORF">DCW38_03410</name>
</gene>
<sequence length="64" mass="7810">MFEEIIEYIKINKMVSLSEVMRKFKIDREMIIHILKYAEKTHHIKIRIDKNEKITCSSCPMRKK</sequence>